<organism evidence="1 2">
    <name type="scientific">Nakamurella flavida</name>
    <dbReference type="NCBI Taxonomy" id="363630"/>
    <lineage>
        <taxon>Bacteria</taxon>
        <taxon>Bacillati</taxon>
        <taxon>Actinomycetota</taxon>
        <taxon>Actinomycetes</taxon>
        <taxon>Nakamurellales</taxon>
        <taxon>Nakamurellaceae</taxon>
        <taxon>Nakamurella</taxon>
    </lineage>
</organism>
<dbReference type="Proteomes" id="UP000663801">
    <property type="component" value="Unassembled WGS sequence"/>
</dbReference>
<accession>A0A938YHG2</accession>
<sequence length="166" mass="16075">MSMSVSRSLLATTRRKAAVVVGAGVLLLGGGVAYAYWSSTGTGSGAAETGSAPAFVVASDPATGDPLTPGGPAQSVAFSVTNPSTGVLNLASVLVTVANADGTTWTAGPTGACSAADYSVGTPAITYGPIAAGAAANGSVTIAMVNRSANQDECKNVTVPLYFAAS</sequence>
<reference evidence="1" key="1">
    <citation type="submission" date="2021-01" db="EMBL/GenBank/DDBJ databases">
        <title>KCTC 19127 draft genome.</title>
        <authorList>
            <person name="An D."/>
        </authorList>
    </citation>
    <scope>NUCLEOTIDE SEQUENCE</scope>
    <source>
        <strain evidence="1">KCTC 19127</strain>
    </source>
</reference>
<evidence type="ECO:0000313" key="1">
    <source>
        <dbReference type="EMBL" id="MBM9475164.1"/>
    </source>
</evidence>
<dbReference type="RefSeq" id="WP_205255308.1">
    <property type="nucleotide sequence ID" value="NZ_BAAAPV010000001.1"/>
</dbReference>
<protein>
    <submittedName>
        <fullName evidence="1">Uncharacterized protein</fullName>
    </submittedName>
</protein>
<evidence type="ECO:0000313" key="2">
    <source>
        <dbReference type="Proteomes" id="UP000663801"/>
    </source>
</evidence>
<comment type="caution">
    <text evidence="1">The sequence shown here is derived from an EMBL/GenBank/DDBJ whole genome shotgun (WGS) entry which is preliminary data.</text>
</comment>
<dbReference type="EMBL" id="JAERWL010000002">
    <property type="protein sequence ID" value="MBM9475164.1"/>
    <property type="molecule type" value="Genomic_DNA"/>
</dbReference>
<name>A0A938YHG2_9ACTN</name>
<keyword evidence="2" id="KW-1185">Reference proteome</keyword>
<gene>
    <name evidence="1" type="ORF">JL107_01775</name>
</gene>
<dbReference type="AlphaFoldDB" id="A0A938YHG2"/>
<proteinExistence type="predicted"/>